<keyword evidence="2" id="KW-0547">Nucleotide-binding</keyword>
<dbReference type="AlphaFoldDB" id="A0A7S4UEN0"/>
<organism evidence="5">
    <name type="scientific">Guillardia theta</name>
    <name type="common">Cryptophyte</name>
    <name type="synonym">Cryptomonas phi</name>
    <dbReference type="NCBI Taxonomy" id="55529"/>
    <lineage>
        <taxon>Eukaryota</taxon>
        <taxon>Cryptophyceae</taxon>
        <taxon>Pyrenomonadales</taxon>
        <taxon>Geminigeraceae</taxon>
        <taxon>Guillardia</taxon>
    </lineage>
</organism>
<keyword evidence="1" id="KW-0436">Ligase</keyword>
<sequence length="885" mass="98274">MTHEMEGERLEDDISGPSSRARDLERESDCDDASDDMSACADENISDNELDEVLPMSMDRISDSDASISATSTVEQETQKSAHVLEKAVRKRLKKARAVVNLTGCHYSVIRDVCQDLGWRVTSNEEKWTIKWTDRYLLGSTIKDMKMGRSQRINHFPSLCEIAFKCRLAVNLNRMKKVLPAEYDFYPETWTLPEEYHTVLRLIAEKKNRTFIVKPNTGSQGNGILITRRANEIPKEGKFVVQKYLNNPLLIDGLKFDLRIYVLVTSVTPLRVYVCRDGLARFCTQEYESVSSKNANAQFMHLTNYAINKHNDEFEAPTNGLDEEGRQGDGDASSKRSLGSIRKWLDENGYSSQEVWSNICSMVVKTILAALPANQHSYRISVPESRDSVGFSCFTVLGFDVMLDSSTKPWLIEVNELPSFETDSPLDRDVKSTVIRDTFMMVAPTVQEIRLLKELSSLIAPGQKYQNDENYKKQRENLVNLRIAQEMHYKNSFECIHPCDDQMLSRLFNNCLSAAELAYKNSFYGSEKGAVDAGKEGDASKKPNSQEGLAGKAKSNSNRKDPPALSSRAGTRAADGAGKGARAQLVLSRKAKAQREAFLDPLLQKDVLRAGQGGLLAAVAAALRKKNESRDSARMQRPLSDNPRRSRPLIELEESLNLEMLNSVGISPESPSMFDEGSASKARSSERGAAHESSQSSRAPPVCFTKNLSFEQGQGAQANASKKHFPVLGNACVLARAPGLRKTSDGSSSSGEGKGQAGGNHGAAQGAVKDWGEMAWNMRSNLDDFNVRDREGMIDGNFANFRNLGQLHRGLVREAGLIGNKRVEHLRNFFPPSYRTRKRGDISMQNGSGVGRQGKPSVLELVNRDLSRAKGMLLVRHMSSMRAAE</sequence>
<dbReference type="GO" id="GO:0070740">
    <property type="term" value="F:tubulin-glutamic acid ligase activity"/>
    <property type="evidence" value="ECO:0007669"/>
    <property type="project" value="TreeGrafter"/>
</dbReference>
<gene>
    <name evidence="5" type="ORF">GTHE00462_LOCUS40738</name>
</gene>
<reference evidence="5" key="1">
    <citation type="submission" date="2021-01" db="EMBL/GenBank/DDBJ databases">
        <authorList>
            <person name="Corre E."/>
            <person name="Pelletier E."/>
            <person name="Niang G."/>
            <person name="Scheremetjew M."/>
            <person name="Finn R."/>
            <person name="Kale V."/>
            <person name="Holt S."/>
            <person name="Cochrane G."/>
            <person name="Meng A."/>
            <person name="Brown T."/>
            <person name="Cohen L."/>
        </authorList>
    </citation>
    <scope>NUCLEOTIDE SEQUENCE</scope>
    <source>
        <strain evidence="5">CCMP 2712</strain>
    </source>
</reference>
<dbReference type="GO" id="GO:0036064">
    <property type="term" value="C:ciliary basal body"/>
    <property type="evidence" value="ECO:0007669"/>
    <property type="project" value="TreeGrafter"/>
</dbReference>
<protein>
    <submittedName>
        <fullName evidence="5">Uncharacterized protein</fullName>
    </submittedName>
</protein>
<dbReference type="PROSITE" id="PS51221">
    <property type="entry name" value="TTL"/>
    <property type="match status" value="1"/>
</dbReference>
<feature type="compositionally biased region" description="Basic and acidic residues" evidence="4">
    <location>
        <begin position="530"/>
        <end position="541"/>
    </location>
</feature>
<dbReference type="InterPro" id="IPR004344">
    <property type="entry name" value="TTL/TTLL_fam"/>
</dbReference>
<feature type="compositionally biased region" description="Gly residues" evidence="4">
    <location>
        <begin position="752"/>
        <end position="761"/>
    </location>
</feature>
<feature type="compositionally biased region" description="Low complexity" evidence="4">
    <location>
        <begin position="568"/>
        <end position="578"/>
    </location>
</feature>
<dbReference type="Pfam" id="PF03133">
    <property type="entry name" value="TTL"/>
    <property type="match status" value="1"/>
</dbReference>
<proteinExistence type="predicted"/>
<dbReference type="PANTHER" id="PTHR12241">
    <property type="entry name" value="TUBULIN POLYGLUTAMYLASE"/>
    <property type="match status" value="1"/>
</dbReference>
<feature type="region of interest" description="Disordered" evidence="4">
    <location>
        <begin position="667"/>
        <end position="701"/>
    </location>
</feature>
<dbReference type="Gene3D" id="3.30.470.20">
    <property type="entry name" value="ATP-grasp fold, B domain"/>
    <property type="match status" value="1"/>
</dbReference>
<evidence type="ECO:0000256" key="4">
    <source>
        <dbReference type="SAM" id="MobiDB-lite"/>
    </source>
</evidence>
<evidence type="ECO:0000256" key="3">
    <source>
        <dbReference type="ARBA" id="ARBA00022840"/>
    </source>
</evidence>
<feature type="region of interest" description="Disordered" evidence="4">
    <location>
        <begin position="313"/>
        <end position="336"/>
    </location>
</feature>
<name>A0A7S4UEN0_GUITH</name>
<feature type="compositionally biased region" description="Basic and acidic residues" evidence="4">
    <location>
        <begin position="323"/>
        <end position="334"/>
    </location>
</feature>
<dbReference type="SUPFAM" id="SSF56059">
    <property type="entry name" value="Glutathione synthetase ATP-binding domain-like"/>
    <property type="match status" value="1"/>
</dbReference>
<dbReference type="EMBL" id="HBKN01052186">
    <property type="protein sequence ID" value="CAE2342937.1"/>
    <property type="molecule type" value="Transcribed_RNA"/>
</dbReference>
<evidence type="ECO:0000256" key="2">
    <source>
        <dbReference type="ARBA" id="ARBA00022741"/>
    </source>
</evidence>
<dbReference type="PANTHER" id="PTHR12241:SF147">
    <property type="entry name" value="TUBULIN POLYGLUTAMYLASE TTLL7"/>
    <property type="match status" value="1"/>
</dbReference>
<feature type="region of interest" description="Disordered" evidence="4">
    <location>
        <begin position="625"/>
        <end position="644"/>
    </location>
</feature>
<evidence type="ECO:0000256" key="1">
    <source>
        <dbReference type="ARBA" id="ARBA00022598"/>
    </source>
</evidence>
<feature type="region of interest" description="Disordered" evidence="4">
    <location>
        <begin position="1"/>
        <end position="49"/>
    </location>
</feature>
<dbReference type="GO" id="GO:0005524">
    <property type="term" value="F:ATP binding"/>
    <property type="evidence" value="ECO:0007669"/>
    <property type="project" value="UniProtKB-KW"/>
</dbReference>
<feature type="region of interest" description="Disordered" evidence="4">
    <location>
        <begin position="530"/>
        <end position="578"/>
    </location>
</feature>
<feature type="region of interest" description="Disordered" evidence="4">
    <location>
        <begin position="740"/>
        <end position="764"/>
    </location>
</feature>
<dbReference type="GO" id="GO:0015631">
    <property type="term" value="F:tubulin binding"/>
    <property type="evidence" value="ECO:0007669"/>
    <property type="project" value="TreeGrafter"/>
</dbReference>
<accession>A0A7S4UEN0</accession>
<dbReference type="GO" id="GO:0000226">
    <property type="term" value="P:microtubule cytoskeleton organization"/>
    <property type="evidence" value="ECO:0007669"/>
    <property type="project" value="TreeGrafter"/>
</dbReference>
<keyword evidence="3" id="KW-0067">ATP-binding</keyword>
<feature type="compositionally biased region" description="Basic and acidic residues" evidence="4">
    <location>
        <begin position="625"/>
        <end position="634"/>
    </location>
</feature>
<evidence type="ECO:0000313" key="5">
    <source>
        <dbReference type="EMBL" id="CAE2342937.1"/>
    </source>
</evidence>